<dbReference type="PANTHER" id="PTHR11070">
    <property type="entry name" value="UVRD / RECB / PCRA DNA HELICASE FAMILY MEMBER"/>
    <property type="match status" value="1"/>
</dbReference>
<evidence type="ECO:0000256" key="3">
    <source>
        <dbReference type="ARBA" id="ARBA00022806"/>
    </source>
</evidence>
<dbReference type="InterPro" id="IPR014016">
    <property type="entry name" value="UvrD-like_ATP-bd"/>
</dbReference>
<accession>A0A381FL82</accession>
<evidence type="ECO:0000259" key="8">
    <source>
        <dbReference type="PROSITE" id="PS51198"/>
    </source>
</evidence>
<dbReference type="Proteomes" id="UP000254282">
    <property type="component" value="Unassembled WGS sequence"/>
</dbReference>
<dbReference type="InterPro" id="IPR000212">
    <property type="entry name" value="DNA_helicase_UvrD/REP"/>
</dbReference>
<evidence type="ECO:0000256" key="5">
    <source>
        <dbReference type="ARBA" id="ARBA00023125"/>
    </source>
</evidence>
<feature type="domain" description="UvrD-like helicase ATP-binding" evidence="8">
    <location>
        <begin position="23"/>
        <end position="351"/>
    </location>
</feature>
<dbReference type="Gene3D" id="1.10.10.160">
    <property type="match status" value="1"/>
</dbReference>
<keyword evidence="3 7" id="KW-0347">Helicase</keyword>
<dbReference type="GO" id="GO:0003677">
    <property type="term" value="F:DNA binding"/>
    <property type="evidence" value="ECO:0007669"/>
    <property type="project" value="UniProtKB-KW"/>
</dbReference>
<proteinExistence type="predicted"/>
<reference evidence="9 10" key="1">
    <citation type="submission" date="2018-06" db="EMBL/GenBank/DDBJ databases">
        <authorList>
            <consortium name="Pathogen Informatics"/>
            <person name="Doyle S."/>
        </authorList>
    </citation>
    <scope>NUCLEOTIDE SEQUENCE [LARGE SCALE GENOMIC DNA]</scope>
    <source>
        <strain evidence="9 10">NCTC13532</strain>
    </source>
</reference>
<dbReference type="GO" id="GO:0005524">
    <property type="term" value="F:ATP binding"/>
    <property type="evidence" value="ECO:0007669"/>
    <property type="project" value="UniProtKB-UniRule"/>
</dbReference>
<dbReference type="InterPro" id="IPR013986">
    <property type="entry name" value="DExx_box_DNA_helicase_dom_sf"/>
</dbReference>
<name>A0A381FL82_9FLAO</name>
<dbReference type="GO" id="GO:0005829">
    <property type="term" value="C:cytosol"/>
    <property type="evidence" value="ECO:0007669"/>
    <property type="project" value="TreeGrafter"/>
</dbReference>
<keyword evidence="4 7" id="KW-0067">ATP-binding</keyword>
<dbReference type="PANTHER" id="PTHR11070:SF2">
    <property type="entry name" value="ATP-DEPENDENT DNA HELICASE SRS2"/>
    <property type="match status" value="1"/>
</dbReference>
<dbReference type="EMBL" id="UFVR01000004">
    <property type="protein sequence ID" value="SUX47178.1"/>
    <property type="molecule type" value="Genomic_DNA"/>
</dbReference>
<organism evidence="9 10">
    <name type="scientific">Chryseobacterium indoltheticum</name>
    <dbReference type="NCBI Taxonomy" id="254"/>
    <lineage>
        <taxon>Bacteria</taxon>
        <taxon>Pseudomonadati</taxon>
        <taxon>Bacteroidota</taxon>
        <taxon>Flavobacteriia</taxon>
        <taxon>Flavobacteriales</taxon>
        <taxon>Weeksellaceae</taxon>
        <taxon>Chryseobacterium group</taxon>
        <taxon>Chryseobacterium</taxon>
    </lineage>
</organism>
<evidence type="ECO:0000256" key="7">
    <source>
        <dbReference type="PROSITE-ProRule" id="PRU00560"/>
    </source>
</evidence>
<dbReference type="GO" id="GO:0043138">
    <property type="term" value="F:3'-5' DNA helicase activity"/>
    <property type="evidence" value="ECO:0007669"/>
    <property type="project" value="TreeGrafter"/>
</dbReference>
<dbReference type="Gene3D" id="3.40.50.300">
    <property type="entry name" value="P-loop containing nucleotide triphosphate hydrolases"/>
    <property type="match status" value="1"/>
</dbReference>
<keyword evidence="2 7" id="KW-0378">Hydrolase</keyword>
<evidence type="ECO:0000256" key="4">
    <source>
        <dbReference type="ARBA" id="ARBA00022840"/>
    </source>
</evidence>
<dbReference type="GO" id="GO:0016787">
    <property type="term" value="F:hydrolase activity"/>
    <property type="evidence" value="ECO:0007669"/>
    <property type="project" value="UniProtKB-UniRule"/>
</dbReference>
<evidence type="ECO:0000313" key="9">
    <source>
        <dbReference type="EMBL" id="SUX47178.1"/>
    </source>
</evidence>
<dbReference type="Pfam" id="PF00580">
    <property type="entry name" value="UvrD-helicase"/>
    <property type="match status" value="1"/>
</dbReference>
<dbReference type="PROSITE" id="PS51198">
    <property type="entry name" value="UVRD_HELICASE_ATP_BIND"/>
    <property type="match status" value="1"/>
</dbReference>
<evidence type="ECO:0000256" key="1">
    <source>
        <dbReference type="ARBA" id="ARBA00022741"/>
    </source>
</evidence>
<dbReference type="InterPro" id="IPR027417">
    <property type="entry name" value="P-loop_NTPase"/>
</dbReference>
<evidence type="ECO:0000256" key="6">
    <source>
        <dbReference type="ARBA" id="ARBA00034923"/>
    </source>
</evidence>
<dbReference type="AlphaFoldDB" id="A0A381FL82"/>
<protein>
    <recommendedName>
        <fullName evidence="6">DNA 3'-5' helicase II</fullName>
    </recommendedName>
</protein>
<evidence type="ECO:0000313" key="10">
    <source>
        <dbReference type="Proteomes" id="UP000254282"/>
    </source>
</evidence>
<dbReference type="RefSeq" id="WP_115622117.1">
    <property type="nucleotide sequence ID" value="NZ_UFVR01000004.1"/>
</dbReference>
<dbReference type="GO" id="GO:0000725">
    <property type="term" value="P:recombinational repair"/>
    <property type="evidence" value="ECO:0007669"/>
    <property type="project" value="TreeGrafter"/>
</dbReference>
<sequence>MSQVINVTEDEIHYAQQLLLPKGKVFESEHTDFIRDFTVLDLQAVPGSGKTTALLAKLIILERKLPFTDGSGVLVLSHTNAAIDEIKEKIQKHCPKLFSYPNFIGTIQSFVDEFLAIPIYNLKFKKKLDWIDSERYQDELVKLFNIIAWNKDYEEPAKWFYQRHINKATSEANGNDSLKKELCKKYIEKEIRDLHYDFITNEIKNSNNDVLLKDVTNKKFIGLKTIILEVLKRGIMSYDYAYHFAEFYIHKIPVIKEILQKRFSFVFVDEMQDMDTHQYNLLEKIFYDEGSSVSKIQRIGDKNQSIYNSVKVTNVWYDRAKVLRLNGSQRLSKPIATVLKKFALHTEQTFDIIGKNECDIKPHILVFENNKIENVISCFAQLVKEYKLSDSKKPIKVVCWNTDWKDDETSRNDATKIRLEDYYKDFKKQKKKLNQDFDNLFSYLVYYEKKNTLEPLRKNLLNALVKILRIENIDAQDEKPYTKKKLIDFIRDSDIEKYDELNLNLFNWSIGILQGETNEVLLKMKEYLPTMLTIFDRTISKSSEFINKKVEISEGIISDLNEANYYVEDGVEIEITSVHAVKGQTHCATLYLESYYHKDGKGTNSKSYESQRLAEQFLGVKVQANVGNRSKQSAKMVFVGFSRPTDLLCVAIHKDRFDNQLKKIDRSIWNIVTV</sequence>
<evidence type="ECO:0000256" key="2">
    <source>
        <dbReference type="ARBA" id="ARBA00022801"/>
    </source>
</evidence>
<feature type="binding site" evidence="7">
    <location>
        <begin position="44"/>
        <end position="51"/>
    </location>
    <ligand>
        <name>ATP</name>
        <dbReference type="ChEBI" id="CHEBI:30616"/>
    </ligand>
</feature>
<dbReference type="SUPFAM" id="SSF52540">
    <property type="entry name" value="P-loop containing nucleoside triphosphate hydrolases"/>
    <property type="match status" value="1"/>
</dbReference>
<gene>
    <name evidence="9" type="ORF">NCTC13532_02739</name>
</gene>
<keyword evidence="1 7" id="KW-0547">Nucleotide-binding</keyword>
<keyword evidence="5" id="KW-0238">DNA-binding</keyword>